<evidence type="ECO:0000256" key="1">
    <source>
        <dbReference type="SAM" id="MobiDB-lite"/>
    </source>
</evidence>
<accession>A0ABN9WC96</accession>
<evidence type="ECO:0000313" key="3">
    <source>
        <dbReference type="Proteomes" id="UP001189429"/>
    </source>
</evidence>
<comment type="caution">
    <text evidence="2">The sequence shown here is derived from an EMBL/GenBank/DDBJ whole genome shotgun (WGS) entry which is preliminary data.</text>
</comment>
<proteinExistence type="predicted"/>
<feature type="region of interest" description="Disordered" evidence="1">
    <location>
        <begin position="1"/>
        <end position="22"/>
    </location>
</feature>
<gene>
    <name evidence="2" type="ORF">PCOR1329_LOCUS66005</name>
</gene>
<name>A0ABN9WC96_9DINO</name>
<reference evidence="2" key="1">
    <citation type="submission" date="2023-10" db="EMBL/GenBank/DDBJ databases">
        <authorList>
            <person name="Chen Y."/>
            <person name="Shah S."/>
            <person name="Dougan E. K."/>
            <person name="Thang M."/>
            <person name="Chan C."/>
        </authorList>
    </citation>
    <scope>NUCLEOTIDE SEQUENCE [LARGE SCALE GENOMIC DNA]</scope>
</reference>
<sequence length="452" mass="48401">MKQGLARGRWRRPPPPGAPCPRHRRWGAACCQPLARSLRAALAAATRGARAAAPPRSLALYIVARGSASDECAAFHMTETRQEGGGESSVTLRTCKGGYLSVVVIPIHTFHMYRAQGGDDYPLANVNTANLGGVLWYLHNEVVKDSPRKFGITRIKVSTTSPDKLASRGMNFGVRFAYDSQKCTSAGPWNGPGSCDRYYQEYGNFVGCNLLGKYPFPIASQGFPVHYGGAKWYSLPKKGACKCEEGKACAPTGAVDCMHTAEWAGDIYLQDLEGIGNYDGFVGSGQKEYDQGQDAGTPSGIRNSTIICAGSGFRPQTPSSSERIQNALETGRCPNPTATLAALTSTAASPTAPQTTATRRCRNRRRHTSIRSSADESCALASLGRVHFFLGVDLQGAWAPRGRPVQVHAPSFVACAVETPAPAGIDPDRGCPARAREAVRRPTWSADPHWGG</sequence>
<evidence type="ECO:0000313" key="2">
    <source>
        <dbReference type="EMBL" id="CAK0883928.1"/>
    </source>
</evidence>
<protein>
    <recommendedName>
        <fullName evidence="4">Cellulase</fullName>
    </recommendedName>
</protein>
<keyword evidence="3" id="KW-1185">Reference proteome</keyword>
<organism evidence="2 3">
    <name type="scientific">Prorocentrum cordatum</name>
    <dbReference type="NCBI Taxonomy" id="2364126"/>
    <lineage>
        <taxon>Eukaryota</taxon>
        <taxon>Sar</taxon>
        <taxon>Alveolata</taxon>
        <taxon>Dinophyceae</taxon>
        <taxon>Prorocentrales</taxon>
        <taxon>Prorocentraceae</taxon>
        <taxon>Prorocentrum</taxon>
    </lineage>
</organism>
<dbReference type="Proteomes" id="UP001189429">
    <property type="component" value="Unassembled WGS sequence"/>
</dbReference>
<evidence type="ECO:0008006" key="4">
    <source>
        <dbReference type="Google" id="ProtNLM"/>
    </source>
</evidence>
<dbReference type="EMBL" id="CAUYUJ010018483">
    <property type="protein sequence ID" value="CAK0883928.1"/>
    <property type="molecule type" value="Genomic_DNA"/>
</dbReference>